<reference evidence="8" key="1">
    <citation type="submission" date="2018-09" db="EMBL/GenBank/DDBJ databases">
        <authorList>
            <person name="Zhu H."/>
        </authorList>
    </citation>
    <scope>NUCLEOTIDE SEQUENCE [LARGE SCALE GENOMIC DNA]</scope>
    <source>
        <strain evidence="8">K2R23-3</strain>
    </source>
</reference>
<keyword evidence="2" id="KW-1003">Cell membrane</keyword>
<dbReference type="EMBL" id="CP032418">
    <property type="protein sequence ID" value="AYC30668.1"/>
    <property type="molecule type" value="Genomic_DNA"/>
</dbReference>
<keyword evidence="3 6" id="KW-0812">Transmembrane</keyword>
<dbReference type="PANTHER" id="PTHR30213">
    <property type="entry name" value="INNER MEMBRANE PROTEIN YHJD"/>
    <property type="match status" value="1"/>
</dbReference>
<keyword evidence="4 6" id="KW-1133">Transmembrane helix</keyword>
<dbReference type="NCBIfam" id="TIGR00765">
    <property type="entry name" value="yihY_not_rbn"/>
    <property type="match status" value="1"/>
</dbReference>
<proteinExistence type="predicted"/>
<feature type="transmembrane region" description="Helical" evidence="6">
    <location>
        <begin position="25"/>
        <end position="47"/>
    </location>
</feature>
<evidence type="ECO:0000313" key="8">
    <source>
        <dbReference type="Proteomes" id="UP000265725"/>
    </source>
</evidence>
<keyword evidence="5 6" id="KW-0472">Membrane</keyword>
<evidence type="ECO:0000256" key="1">
    <source>
        <dbReference type="ARBA" id="ARBA00004651"/>
    </source>
</evidence>
<feature type="transmembrane region" description="Helical" evidence="6">
    <location>
        <begin position="126"/>
        <end position="145"/>
    </location>
</feature>
<protein>
    <submittedName>
        <fullName evidence="7">YihY/virulence factor BrkB family protein</fullName>
    </submittedName>
</protein>
<evidence type="ECO:0000313" key="7">
    <source>
        <dbReference type="EMBL" id="AYC30668.1"/>
    </source>
</evidence>
<comment type="subcellular location">
    <subcellularLocation>
        <location evidence="1">Cell membrane</location>
        <topology evidence="1">Multi-pass membrane protein</topology>
    </subcellularLocation>
</comment>
<feature type="transmembrane region" description="Helical" evidence="6">
    <location>
        <begin position="83"/>
        <end position="106"/>
    </location>
</feature>
<dbReference type="PANTHER" id="PTHR30213:SF0">
    <property type="entry name" value="UPF0761 MEMBRANE PROTEIN YIHY"/>
    <property type="match status" value="1"/>
</dbReference>
<dbReference type="GO" id="GO:0005886">
    <property type="term" value="C:plasma membrane"/>
    <property type="evidence" value="ECO:0007669"/>
    <property type="project" value="UniProtKB-SubCell"/>
</dbReference>
<organism evidence="7 8">
    <name type="scientific">Paenisporosarcina cavernae</name>
    <dbReference type="NCBI Taxonomy" id="2320858"/>
    <lineage>
        <taxon>Bacteria</taxon>
        <taxon>Bacillati</taxon>
        <taxon>Bacillota</taxon>
        <taxon>Bacilli</taxon>
        <taxon>Bacillales</taxon>
        <taxon>Caryophanaceae</taxon>
        <taxon>Paenisporosarcina</taxon>
    </lineage>
</organism>
<dbReference type="Pfam" id="PF03631">
    <property type="entry name" value="Virul_fac_BrkB"/>
    <property type="match status" value="1"/>
</dbReference>
<dbReference type="RefSeq" id="WP_119884381.1">
    <property type="nucleotide sequence ID" value="NZ_CP032418.1"/>
</dbReference>
<dbReference type="PIRSF" id="PIRSF035875">
    <property type="entry name" value="RNase_BN"/>
    <property type="match status" value="1"/>
</dbReference>
<dbReference type="OrthoDB" id="9775903at2"/>
<evidence type="ECO:0000256" key="2">
    <source>
        <dbReference type="ARBA" id="ARBA00022475"/>
    </source>
</evidence>
<dbReference type="Proteomes" id="UP000265725">
    <property type="component" value="Chromosome"/>
</dbReference>
<keyword evidence="8" id="KW-1185">Reference proteome</keyword>
<evidence type="ECO:0000256" key="6">
    <source>
        <dbReference type="SAM" id="Phobius"/>
    </source>
</evidence>
<accession>A0A385YYF7</accession>
<evidence type="ECO:0000256" key="5">
    <source>
        <dbReference type="ARBA" id="ARBA00023136"/>
    </source>
</evidence>
<feature type="transmembrane region" description="Helical" evidence="6">
    <location>
        <begin position="232"/>
        <end position="261"/>
    </location>
</feature>
<evidence type="ECO:0000256" key="3">
    <source>
        <dbReference type="ARBA" id="ARBA00022692"/>
    </source>
</evidence>
<evidence type="ECO:0000256" key="4">
    <source>
        <dbReference type="ARBA" id="ARBA00022989"/>
    </source>
</evidence>
<dbReference type="KEGG" id="paek:D3873_12855"/>
<feature type="transmembrane region" description="Helical" evidence="6">
    <location>
        <begin position="201"/>
        <end position="220"/>
    </location>
</feature>
<sequence length="269" mass="30906">MSVLLRVVKRFFVERFYDQAAQTAYYLLLSILPFLLFILSLVSFFPVREEQILDFLRPFAPGESFRLIEDNVLNILAADKGPVLWLSLLSAFWISSIAIQSMARSLNQANGIRNEASFWVALSRDLGVTLLFMVLVPLSLFLPFIESGLHWVVARLGLLDDVEKWIYFWPMVKWGLGTIFLFLFFTLFYQVLPSVRLRIKDVWPGAILSSIGWQVVSLVFSDYVSNVNYTRIYGQLAGIIVLVLWFYLTAVVILLSSLLIAEMRKEKVT</sequence>
<dbReference type="InterPro" id="IPR017039">
    <property type="entry name" value="Virul_fac_BrkB"/>
</dbReference>
<dbReference type="AlphaFoldDB" id="A0A385YYF7"/>
<name>A0A385YYF7_9BACL</name>
<feature type="transmembrane region" description="Helical" evidence="6">
    <location>
        <begin position="165"/>
        <end position="189"/>
    </location>
</feature>
<gene>
    <name evidence="7" type="ORF">D3873_12855</name>
</gene>